<evidence type="ECO:0000259" key="3">
    <source>
        <dbReference type="PROSITE" id="PS50280"/>
    </source>
</evidence>
<protein>
    <recommendedName>
        <fullName evidence="3">SET domain-containing protein</fullName>
    </recommendedName>
</protein>
<feature type="region of interest" description="Disordered" evidence="1">
    <location>
        <begin position="167"/>
        <end position="191"/>
    </location>
</feature>
<dbReference type="CDD" id="cd10531">
    <property type="entry name" value="SET_SETD2-like"/>
    <property type="match status" value="1"/>
</dbReference>
<comment type="caution">
    <text evidence="4">The sequence shown here is derived from an EMBL/GenBank/DDBJ whole genome shotgun (WGS) entry which is preliminary data.</text>
</comment>
<dbReference type="PROSITE" id="PS50280">
    <property type="entry name" value="SET"/>
    <property type="match status" value="1"/>
</dbReference>
<dbReference type="InterPro" id="IPR046341">
    <property type="entry name" value="SET_dom_sf"/>
</dbReference>
<feature type="transmembrane region" description="Helical" evidence="2">
    <location>
        <begin position="14"/>
        <end position="40"/>
    </location>
</feature>
<dbReference type="Pfam" id="PF00856">
    <property type="entry name" value="SET"/>
    <property type="match status" value="1"/>
</dbReference>
<keyword evidence="5" id="KW-1185">Reference proteome</keyword>
<proteinExistence type="predicted"/>
<dbReference type="SUPFAM" id="SSF82199">
    <property type="entry name" value="SET domain"/>
    <property type="match status" value="1"/>
</dbReference>
<reference evidence="4 5" key="1">
    <citation type="journal article" date="2013" name="Curr. Biol.">
        <title>The Genome of the Foraminiferan Reticulomyxa filosa.</title>
        <authorList>
            <person name="Glockner G."/>
            <person name="Hulsmann N."/>
            <person name="Schleicher M."/>
            <person name="Noegel A.A."/>
            <person name="Eichinger L."/>
            <person name="Gallinger C."/>
            <person name="Pawlowski J."/>
            <person name="Sierra R."/>
            <person name="Euteneuer U."/>
            <person name="Pillet L."/>
            <person name="Moustafa A."/>
            <person name="Platzer M."/>
            <person name="Groth M."/>
            <person name="Szafranski K."/>
            <person name="Schliwa M."/>
        </authorList>
    </citation>
    <scope>NUCLEOTIDE SEQUENCE [LARGE SCALE GENOMIC DNA]</scope>
</reference>
<dbReference type="OrthoDB" id="308383at2759"/>
<keyword evidence="2" id="KW-0472">Membrane</keyword>
<dbReference type="EMBL" id="ASPP01011629">
    <property type="protein sequence ID" value="ETO21431.1"/>
    <property type="molecule type" value="Genomic_DNA"/>
</dbReference>
<keyword evidence="2" id="KW-0812">Transmembrane</keyword>
<feature type="domain" description="SET" evidence="3">
    <location>
        <begin position="232"/>
        <end position="368"/>
    </location>
</feature>
<evidence type="ECO:0000313" key="5">
    <source>
        <dbReference type="Proteomes" id="UP000023152"/>
    </source>
</evidence>
<keyword evidence="2" id="KW-1133">Transmembrane helix</keyword>
<dbReference type="Pfam" id="PF19633">
    <property type="entry name" value="SDG2_C"/>
    <property type="match status" value="1"/>
</dbReference>
<dbReference type="SMART" id="SM00317">
    <property type="entry name" value="SET"/>
    <property type="match status" value="1"/>
</dbReference>
<gene>
    <name evidence="4" type="ORF">RFI_15773</name>
</gene>
<dbReference type="InterPro" id="IPR001214">
    <property type="entry name" value="SET_dom"/>
</dbReference>
<dbReference type="Gene3D" id="2.170.270.10">
    <property type="entry name" value="SET domain"/>
    <property type="match status" value="1"/>
</dbReference>
<evidence type="ECO:0000313" key="4">
    <source>
        <dbReference type="EMBL" id="ETO21431.1"/>
    </source>
</evidence>
<dbReference type="PANTHER" id="PTHR46655">
    <property type="entry name" value="HISTONE-LYSINE N-METHYLTRANSFERASE ATXR3"/>
    <property type="match status" value="1"/>
</dbReference>
<sequence length="520" mass="59505">MNWHLKQSAQIEEIVWNVVTLSISLLYIYINMFQTLIFFLNKKKKKKKKACGCPSSECKNRLITQGKRKVLGVHVQQRPTFGIDQSTRNRIIKIGKHIGLEKEEISHFINMVLLPAFNSFISYSRQYPEFKTQKIIYTEKSINPDTAPFFFTEVLRMILHQYDQLHKSKHGNNDSESGSASTIPLHRGPSHISSTDAEITRELLQHIEQNIPANTDIDETELNIGNGPEGRYCEEFFPIYPKGNGIVCIDSNGIQKNEFIIEYFGEAYPAWRWYEKCDLQKQLERALPNAPNVPDFFNIVLERHKDDPDGYDVVFVDPIRKGNFGSRLSHSCEPNVETVVMAANGRFVIGLFATKDIALGEELTFDYNSVTESDTEYRSAICLCGMQKCRGTYLSYIGSGSGGFNRILNLHHNLLHRCALLLKSCHHSNQELTEQELSHLKANHVGSSILSNLPQWGVRFVSYLCHYLELEKSLLPNDLMENLKLSGETAFNEAFGIQQQRMQNLAISVVMIFFFFQTNK</sequence>
<organism evidence="4 5">
    <name type="scientific">Reticulomyxa filosa</name>
    <dbReference type="NCBI Taxonomy" id="46433"/>
    <lineage>
        <taxon>Eukaryota</taxon>
        <taxon>Sar</taxon>
        <taxon>Rhizaria</taxon>
        <taxon>Retaria</taxon>
        <taxon>Foraminifera</taxon>
        <taxon>Monothalamids</taxon>
        <taxon>Reticulomyxidae</taxon>
        <taxon>Reticulomyxa</taxon>
    </lineage>
</organism>
<dbReference type="InterPro" id="IPR045606">
    <property type="entry name" value="ATXR3_C"/>
</dbReference>
<dbReference type="Proteomes" id="UP000023152">
    <property type="component" value="Unassembled WGS sequence"/>
</dbReference>
<accession>X6N607</accession>
<evidence type="ECO:0000256" key="1">
    <source>
        <dbReference type="SAM" id="MobiDB-lite"/>
    </source>
</evidence>
<dbReference type="AlphaFoldDB" id="X6N607"/>
<dbReference type="PANTHER" id="PTHR46655:SF1">
    <property type="entry name" value="HISTONE-LYSINE N-METHYLTRANSFERASE ATXR3"/>
    <property type="match status" value="1"/>
</dbReference>
<name>X6N607_RETFI</name>
<evidence type="ECO:0000256" key="2">
    <source>
        <dbReference type="SAM" id="Phobius"/>
    </source>
</evidence>